<dbReference type="Proteomes" id="UP000252015">
    <property type="component" value="Unassembled WGS sequence"/>
</dbReference>
<dbReference type="PANTHER" id="PTHR40763:SF4">
    <property type="entry name" value="DUF1707 DOMAIN-CONTAINING PROTEIN"/>
    <property type="match status" value="1"/>
</dbReference>
<organism evidence="3 4">
    <name type="scientific">Mycobacterium shimoidei</name>
    <dbReference type="NCBI Taxonomy" id="29313"/>
    <lineage>
        <taxon>Bacteria</taxon>
        <taxon>Bacillati</taxon>
        <taxon>Actinomycetota</taxon>
        <taxon>Actinomycetes</taxon>
        <taxon>Mycobacteriales</taxon>
        <taxon>Mycobacteriaceae</taxon>
        <taxon>Mycobacterium</taxon>
    </lineage>
</organism>
<keyword evidence="4" id="KW-1185">Reference proteome</keyword>
<keyword evidence="1" id="KW-1133">Transmembrane helix</keyword>
<dbReference type="PANTHER" id="PTHR40763">
    <property type="entry name" value="MEMBRANE PROTEIN-RELATED"/>
    <property type="match status" value="1"/>
</dbReference>
<dbReference type="InterPro" id="IPR012551">
    <property type="entry name" value="DUF1707_SHOCT-like"/>
</dbReference>
<evidence type="ECO:0000259" key="2">
    <source>
        <dbReference type="Pfam" id="PF08044"/>
    </source>
</evidence>
<evidence type="ECO:0000256" key="1">
    <source>
        <dbReference type="SAM" id="Phobius"/>
    </source>
</evidence>
<proteinExistence type="predicted"/>
<feature type="transmembrane region" description="Helical" evidence="1">
    <location>
        <begin position="108"/>
        <end position="130"/>
    </location>
</feature>
<evidence type="ECO:0000313" key="4">
    <source>
        <dbReference type="Proteomes" id="UP000252015"/>
    </source>
</evidence>
<keyword evidence="1" id="KW-0472">Membrane</keyword>
<dbReference type="STRING" id="29313.BHQ16_00910"/>
<dbReference type="AlphaFoldDB" id="A0A375YVB9"/>
<reference evidence="3 4" key="1">
    <citation type="submission" date="2018-05" db="EMBL/GenBank/DDBJ databases">
        <authorList>
            <consortium name="IHU Genomes"/>
        </authorList>
    </citation>
    <scope>NUCLEOTIDE SEQUENCE [LARGE SCALE GENOMIC DNA]</scope>
    <source>
        <strain evidence="3 4">P7336</strain>
    </source>
</reference>
<name>A0A375YVB9_MYCSH</name>
<protein>
    <recommendedName>
        <fullName evidence="2">DUF1707 domain-containing protein</fullName>
    </recommendedName>
</protein>
<evidence type="ECO:0000313" key="3">
    <source>
        <dbReference type="EMBL" id="SRX92818.1"/>
    </source>
</evidence>
<dbReference type="EMBL" id="UEGW01000001">
    <property type="protein sequence ID" value="SRX92818.1"/>
    <property type="molecule type" value="Genomic_DNA"/>
</dbReference>
<keyword evidence="1" id="KW-0812">Transmembrane</keyword>
<dbReference type="Pfam" id="PF08044">
    <property type="entry name" value="DUF1707"/>
    <property type="match status" value="1"/>
</dbReference>
<accession>A0A375YVB9</accession>
<gene>
    <name evidence="3" type="ORF">MSP7336_01044</name>
</gene>
<sequence length="311" mass="32493">MCDERPDPGRSAAFADHLAASASTIIAVATWQKAGTRAKDTDREDTCRILDKALEEGQLSMAEHRGRISSATSAVTLGDLHALVSDLQTASAPAQLPALTSGPKVGSWGLVAAALIVAVLLGVGIGWGLYGHSSSPLAFTDSAKSDPGAKPDGVAPVVLTPPRQLHSLGGLTGLLEQARKKFGDTMGFRLVIYPDYAVMDRQDPTEARRQLSYTYRGGWGDPTGSAKRSDAVAVDLASFDAKTTVGILRGAPETLGIKQSDVKTTYLIVEPSSDPTTPGAVSLSVYVSGDYGSGYIRFAGDGAVTRVIYPS</sequence>
<feature type="domain" description="DUF1707" evidence="2">
    <location>
        <begin position="36"/>
        <end position="88"/>
    </location>
</feature>